<keyword evidence="3" id="KW-1185">Reference proteome</keyword>
<dbReference type="GO" id="GO:0005634">
    <property type="term" value="C:nucleus"/>
    <property type="evidence" value="ECO:0007669"/>
    <property type="project" value="TreeGrafter"/>
</dbReference>
<evidence type="ECO:0000313" key="2">
    <source>
        <dbReference type="EMBL" id="PIA46610.1"/>
    </source>
</evidence>
<dbReference type="AlphaFoldDB" id="A0A2G5DSX0"/>
<dbReference type="InterPro" id="IPR039321">
    <property type="entry name" value="IDM2/3-like"/>
</dbReference>
<feature type="compositionally biased region" description="Polar residues" evidence="1">
    <location>
        <begin position="180"/>
        <end position="189"/>
    </location>
</feature>
<dbReference type="InParanoid" id="A0A2G5DSX0"/>
<dbReference type="PANTHER" id="PTHR34661">
    <property type="entry name" value="INCREASED DNA METHYLATION 3"/>
    <property type="match status" value="1"/>
</dbReference>
<name>A0A2G5DSX0_AQUCA</name>
<evidence type="ECO:0000256" key="1">
    <source>
        <dbReference type="SAM" id="MobiDB-lite"/>
    </source>
</evidence>
<dbReference type="FunCoup" id="A0A2G5DSX0">
    <property type="interactions" value="2"/>
</dbReference>
<feature type="region of interest" description="Disordered" evidence="1">
    <location>
        <begin position="95"/>
        <end position="116"/>
    </location>
</feature>
<accession>A0A2G5DSX0</accession>
<evidence type="ECO:0008006" key="4">
    <source>
        <dbReference type="Google" id="ProtNLM"/>
    </source>
</evidence>
<dbReference type="STRING" id="218851.A0A2G5DSX0"/>
<dbReference type="EMBL" id="KZ305032">
    <property type="protein sequence ID" value="PIA46610.1"/>
    <property type="molecule type" value="Genomic_DNA"/>
</dbReference>
<sequence>MEAPALPRGQLVETEADDQRFLLNFITGYYLGPDVQTDIPRRGILQRLEQGIPPYESTDLGSSVLTLPELECLYGFIWKDAHPSAVLKEPSLHQYFSNKLPPPRSETSTRKTSTGRNSKTFKGIIIMNDPDTSHIKPTALERFKLLTGRSEARINLEDFEVYCAARRDEKNKKKMKRQEANNGDSQHFSEPSFVYAGTAEGERSGPPVGQFDIEAYFCRVSLPDGGKLECVVSPSGQVTIKGFTMTGEDYVWKGEQIFEMLTKHLAPCGEFSISFKLPGAVESRAYTCNFKDGLLEFMVGKRLPMAKRPRTYNF</sequence>
<dbReference type="Proteomes" id="UP000230069">
    <property type="component" value="Unassembled WGS sequence"/>
</dbReference>
<dbReference type="OrthoDB" id="1211981at2759"/>
<evidence type="ECO:0000313" key="3">
    <source>
        <dbReference type="Proteomes" id="UP000230069"/>
    </source>
</evidence>
<feature type="region of interest" description="Disordered" evidence="1">
    <location>
        <begin position="170"/>
        <end position="189"/>
    </location>
</feature>
<protein>
    <recommendedName>
        <fullName evidence="4">SHSP domain-containing protein</fullName>
    </recommendedName>
</protein>
<proteinExistence type="predicted"/>
<organism evidence="2 3">
    <name type="scientific">Aquilegia coerulea</name>
    <name type="common">Rocky mountain columbine</name>
    <dbReference type="NCBI Taxonomy" id="218851"/>
    <lineage>
        <taxon>Eukaryota</taxon>
        <taxon>Viridiplantae</taxon>
        <taxon>Streptophyta</taxon>
        <taxon>Embryophyta</taxon>
        <taxon>Tracheophyta</taxon>
        <taxon>Spermatophyta</taxon>
        <taxon>Magnoliopsida</taxon>
        <taxon>Ranunculales</taxon>
        <taxon>Ranunculaceae</taxon>
        <taxon>Thalictroideae</taxon>
        <taxon>Aquilegia</taxon>
    </lineage>
</organism>
<dbReference type="PANTHER" id="PTHR34661:SF3">
    <property type="entry name" value="INCREASED DNA METHYLATION 2"/>
    <property type="match status" value="1"/>
</dbReference>
<reference evidence="2 3" key="1">
    <citation type="submission" date="2017-09" db="EMBL/GenBank/DDBJ databases">
        <title>WGS assembly of Aquilegia coerulea Goldsmith.</title>
        <authorList>
            <person name="Hodges S."/>
            <person name="Kramer E."/>
            <person name="Nordborg M."/>
            <person name="Tomkins J."/>
            <person name="Borevitz J."/>
            <person name="Derieg N."/>
            <person name="Yan J."/>
            <person name="Mihaltcheva S."/>
            <person name="Hayes R.D."/>
            <person name="Rokhsar D."/>
        </authorList>
    </citation>
    <scope>NUCLEOTIDE SEQUENCE [LARGE SCALE GENOMIC DNA]</scope>
    <source>
        <strain evidence="3">cv. Goldsmith</strain>
    </source>
</reference>
<gene>
    <name evidence="2" type="ORF">AQUCO_01500268v1</name>
</gene>